<reference evidence="8 9" key="1">
    <citation type="submission" date="2020-08" db="EMBL/GenBank/DDBJ databases">
        <title>Genomic Encyclopedia of Type Strains, Phase IV (KMG-IV): sequencing the most valuable type-strain genomes for metagenomic binning, comparative biology and taxonomic classification.</title>
        <authorList>
            <person name="Goeker M."/>
        </authorList>
    </citation>
    <scope>NUCLEOTIDE SEQUENCE [LARGE SCALE GENOMIC DNA]</scope>
    <source>
        <strain evidence="8 9">DSM 101015</strain>
    </source>
</reference>
<evidence type="ECO:0000256" key="1">
    <source>
        <dbReference type="ARBA" id="ARBA00004370"/>
    </source>
</evidence>
<dbReference type="PIRSF" id="PIRSF031802">
    <property type="entry name" value="UCP031802"/>
    <property type="match status" value="1"/>
</dbReference>
<dbReference type="Proteomes" id="UP000565745">
    <property type="component" value="Unassembled WGS sequence"/>
</dbReference>
<comment type="subcellular location">
    <subcellularLocation>
        <location evidence="1">Membrane</location>
    </subcellularLocation>
</comment>
<organism evidence="8 9">
    <name type="scientific">Sulfitobacter noctilucicola</name>
    <dbReference type="NCBI Taxonomy" id="1342301"/>
    <lineage>
        <taxon>Bacteria</taxon>
        <taxon>Pseudomonadati</taxon>
        <taxon>Pseudomonadota</taxon>
        <taxon>Alphaproteobacteria</taxon>
        <taxon>Rhodobacterales</taxon>
        <taxon>Roseobacteraceae</taxon>
        <taxon>Sulfitobacter</taxon>
    </lineage>
</organism>
<gene>
    <name evidence="8" type="ORF">GGR93_000366</name>
</gene>
<evidence type="ECO:0000313" key="8">
    <source>
        <dbReference type="EMBL" id="MBB4172605.1"/>
    </source>
</evidence>
<feature type="domain" description="HemY N-terminal" evidence="7">
    <location>
        <begin position="30"/>
        <end position="143"/>
    </location>
</feature>
<accession>A0A7W6M537</accession>
<feature type="region of interest" description="Disordered" evidence="5">
    <location>
        <begin position="478"/>
        <end position="502"/>
    </location>
</feature>
<keyword evidence="9" id="KW-1185">Reference proteome</keyword>
<keyword evidence="2 6" id="KW-0812">Transmembrane</keyword>
<dbReference type="Pfam" id="PF07219">
    <property type="entry name" value="HemY_N"/>
    <property type="match status" value="1"/>
</dbReference>
<dbReference type="SUPFAM" id="SSF48452">
    <property type="entry name" value="TPR-like"/>
    <property type="match status" value="1"/>
</dbReference>
<dbReference type="Gene3D" id="1.25.40.10">
    <property type="entry name" value="Tetratricopeptide repeat domain"/>
    <property type="match status" value="1"/>
</dbReference>
<evidence type="ECO:0000256" key="2">
    <source>
        <dbReference type="ARBA" id="ARBA00022692"/>
    </source>
</evidence>
<feature type="transmembrane region" description="Helical" evidence="6">
    <location>
        <begin position="5"/>
        <end position="26"/>
    </location>
</feature>
<dbReference type="OrthoDB" id="9798343at2"/>
<dbReference type="RefSeq" id="WP_025055308.1">
    <property type="nucleotide sequence ID" value="NZ_JACIFU010000001.1"/>
</dbReference>
<evidence type="ECO:0000256" key="5">
    <source>
        <dbReference type="SAM" id="MobiDB-lite"/>
    </source>
</evidence>
<keyword evidence="4 6" id="KW-0472">Membrane</keyword>
<feature type="compositionally biased region" description="Basic and acidic residues" evidence="5">
    <location>
        <begin position="493"/>
        <end position="502"/>
    </location>
</feature>
<protein>
    <submittedName>
        <fullName evidence="8">HemY protein</fullName>
    </submittedName>
</protein>
<dbReference type="InterPro" id="IPR010817">
    <property type="entry name" value="HemY_N"/>
</dbReference>
<evidence type="ECO:0000256" key="3">
    <source>
        <dbReference type="ARBA" id="ARBA00022989"/>
    </source>
</evidence>
<dbReference type="AlphaFoldDB" id="A0A7W6M537"/>
<proteinExistence type="predicted"/>
<sequence>MLWSLIKIVVFVAVVAALAWGAGYLLESQGGVQVTVLGTEFSFGPLQSVIAVIVLLVAVWLLLKIFSLLVATWKFLNGDETALSRYFDRNRERKGFDALSEGLMALASGEGRVALAKAQKADKYLNKPALTNLLTAQAAELAGDRKMAEETYRKLVADESTRFVGVRGIMKQKLAEGDTDTALKLAEKAFALKPKHGETGDILLQLQAQKEDWTGARKTLSAKLKNGQLPRDVHKRRDAVLALSEAREVFDEGNDIAARESAIEANRMSPDLIPAAVMAARGYIEQGKPRYAARVLAKGWSVHPHPDLAAAFAEIEPDEKPAARIKRFKALTKSKPDHPETKMLNAELFIADEDFPAARRALGDLVETDPTARSVTLMAAIERGEGASDTVVKGWLARALTVSRGPQWICDNCQHIHHDWAPMCTNCKSFDTLTWKTPPMSEVAMPGGVQMLPLIVGAVEDQSGADGAGAVATVSDIEEAQLVTDPPAMSSEATDKDGKTAS</sequence>
<evidence type="ECO:0000256" key="4">
    <source>
        <dbReference type="ARBA" id="ARBA00023136"/>
    </source>
</evidence>
<feature type="transmembrane region" description="Helical" evidence="6">
    <location>
        <begin position="46"/>
        <end position="66"/>
    </location>
</feature>
<dbReference type="InterPro" id="IPR016982">
    <property type="entry name" value="Mms48"/>
</dbReference>
<evidence type="ECO:0000259" key="7">
    <source>
        <dbReference type="Pfam" id="PF07219"/>
    </source>
</evidence>
<dbReference type="InterPro" id="IPR011990">
    <property type="entry name" value="TPR-like_helical_dom_sf"/>
</dbReference>
<dbReference type="GO" id="GO:0016020">
    <property type="term" value="C:membrane"/>
    <property type="evidence" value="ECO:0007669"/>
    <property type="project" value="UniProtKB-SubCell"/>
</dbReference>
<evidence type="ECO:0000313" key="9">
    <source>
        <dbReference type="Proteomes" id="UP000565745"/>
    </source>
</evidence>
<evidence type="ECO:0000256" key="6">
    <source>
        <dbReference type="SAM" id="Phobius"/>
    </source>
</evidence>
<comment type="caution">
    <text evidence="8">The sequence shown here is derived from an EMBL/GenBank/DDBJ whole genome shotgun (WGS) entry which is preliminary data.</text>
</comment>
<name>A0A7W6M537_9RHOB</name>
<keyword evidence="3 6" id="KW-1133">Transmembrane helix</keyword>
<dbReference type="EMBL" id="JACIFU010000001">
    <property type="protein sequence ID" value="MBB4172605.1"/>
    <property type="molecule type" value="Genomic_DNA"/>
</dbReference>